<evidence type="ECO:0000256" key="1">
    <source>
        <dbReference type="SAM" id="MobiDB-lite"/>
    </source>
</evidence>
<name>A0A7S4HD60_9EUKA</name>
<dbReference type="EMBL" id="HBKO01001919">
    <property type="protein sequence ID" value="CAE2195592.1"/>
    <property type="molecule type" value="Transcribed_RNA"/>
</dbReference>
<feature type="compositionally biased region" description="Basic and acidic residues" evidence="1">
    <location>
        <begin position="142"/>
        <end position="151"/>
    </location>
</feature>
<accession>A0A7S4HD60</accession>
<organism evidence="2">
    <name type="scientific">Prymnesium polylepis</name>
    <dbReference type="NCBI Taxonomy" id="72548"/>
    <lineage>
        <taxon>Eukaryota</taxon>
        <taxon>Haptista</taxon>
        <taxon>Haptophyta</taxon>
        <taxon>Prymnesiophyceae</taxon>
        <taxon>Prymnesiales</taxon>
        <taxon>Prymnesiaceae</taxon>
        <taxon>Prymnesium</taxon>
    </lineage>
</organism>
<evidence type="ECO:0000313" key="2">
    <source>
        <dbReference type="EMBL" id="CAE2195592.1"/>
    </source>
</evidence>
<protein>
    <submittedName>
        <fullName evidence="2">Uncharacterized protein</fullName>
    </submittedName>
</protein>
<feature type="region of interest" description="Disordered" evidence="1">
    <location>
        <begin position="76"/>
        <end position="195"/>
    </location>
</feature>
<reference evidence="2" key="1">
    <citation type="submission" date="2021-01" db="EMBL/GenBank/DDBJ databases">
        <authorList>
            <person name="Corre E."/>
            <person name="Pelletier E."/>
            <person name="Niang G."/>
            <person name="Scheremetjew M."/>
            <person name="Finn R."/>
            <person name="Kale V."/>
            <person name="Holt S."/>
            <person name="Cochrane G."/>
            <person name="Meng A."/>
            <person name="Brown T."/>
            <person name="Cohen L."/>
        </authorList>
    </citation>
    <scope>NUCLEOTIDE SEQUENCE</scope>
    <source>
        <strain evidence="2">UIO037</strain>
    </source>
</reference>
<gene>
    <name evidence="2" type="ORF">CPOL0286_LOCUS946</name>
</gene>
<dbReference type="AlphaFoldDB" id="A0A7S4HD60"/>
<proteinExistence type="predicted"/>
<sequence length="220" mass="23930">MVKRATGLPSGIVKPGKKYQPRIFYSASASTQGHKGGPRGIGFFDQLEDAIAALGDAQRKFDEGGEAAVWHKPPAVRAPKSMAAPLKQQRKENSTKKWNKGAPHSKATKMPGIGRGKNPISHGNKSRKEEAEEQLQTVPLPADREVIKDPTVRIWMESPNRDRPSIDPLPQQPQQPPIQVALAPSDADDDDLPPVRGWLQREISAGVREAPVAQATPVAQ</sequence>